<comment type="caution">
    <text evidence="1">The sequence shown here is derived from an EMBL/GenBank/DDBJ whole genome shotgun (WGS) entry which is preliminary data.</text>
</comment>
<organism evidence="1 2">
    <name type="scientific">Ameca splendens</name>
    <dbReference type="NCBI Taxonomy" id="208324"/>
    <lineage>
        <taxon>Eukaryota</taxon>
        <taxon>Metazoa</taxon>
        <taxon>Chordata</taxon>
        <taxon>Craniata</taxon>
        <taxon>Vertebrata</taxon>
        <taxon>Euteleostomi</taxon>
        <taxon>Actinopterygii</taxon>
        <taxon>Neopterygii</taxon>
        <taxon>Teleostei</taxon>
        <taxon>Neoteleostei</taxon>
        <taxon>Acanthomorphata</taxon>
        <taxon>Ovalentaria</taxon>
        <taxon>Atherinomorphae</taxon>
        <taxon>Cyprinodontiformes</taxon>
        <taxon>Goodeidae</taxon>
        <taxon>Ameca</taxon>
    </lineage>
</organism>
<dbReference type="Proteomes" id="UP001469553">
    <property type="component" value="Unassembled WGS sequence"/>
</dbReference>
<name>A0ABV0YRE9_9TELE</name>
<sequence length="122" mass="13260">MWAYYTCNIIANSNCIYQKGGDPEDLLCDASVVLFLGAAAYLQPRGNGWISSSGRPALSKDAPSTQCRWCHAKIASLHETVTELGMSFSDGLLHPKSTKEPYLGLFLPAAVGLYNQCSQQTQ</sequence>
<keyword evidence="2" id="KW-1185">Reference proteome</keyword>
<reference evidence="1 2" key="1">
    <citation type="submission" date="2021-06" db="EMBL/GenBank/DDBJ databases">
        <authorList>
            <person name="Palmer J.M."/>
        </authorList>
    </citation>
    <scope>NUCLEOTIDE SEQUENCE [LARGE SCALE GENOMIC DNA]</scope>
    <source>
        <strain evidence="1 2">AS_MEX2019</strain>
        <tissue evidence="1">Muscle</tissue>
    </source>
</reference>
<evidence type="ECO:0000313" key="2">
    <source>
        <dbReference type="Proteomes" id="UP001469553"/>
    </source>
</evidence>
<accession>A0ABV0YRE9</accession>
<dbReference type="EMBL" id="JAHRIP010039554">
    <property type="protein sequence ID" value="MEQ2296147.1"/>
    <property type="molecule type" value="Genomic_DNA"/>
</dbReference>
<protein>
    <submittedName>
        <fullName evidence="1">Uncharacterized protein</fullName>
    </submittedName>
</protein>
<gene>
    <name evidence="1" type="ORF">AMECASPLE_022016</name>
</gene>
<proteinExistence type="predicted"/>
<evidence type="ECO:0000313" key="1">
    <source>
        <dbReference type="EMBL" id="MEQ2296147.1"/>
    </source>
</evidence>